<organism evidence="2 3">
    <name type="scientific">Pisolithus microcarpus 441</name>
    <dbReference type="NCBI Taxonomy" id="765257"/>
    <lineage>
        <taxon>Eukaryota</taxon>
        <taxon>Fungi</taxon>
        <taxon>Dikarya</taxon>
        <taxon>Basidiomycota</taxon>
        <taxon>Agaricomycotina</taxon>
        <taxon>Agaricomycetes</taxon>
        <taxon>Agaricomycetidae</taxon>
        <taxon>Boletales</taxon>
        <taxon>Sclerodermatineae</taxon>
        <taxon>Pisolithaceae</taxon>
        <taxon>Pisolithus</taxon>
    </lineage>
</organism>
<proteinExistence type="predicted"/>
<sequence length="75" mass="8012">MYNESENVMGSAGTTSEGERSSGGSVSGSSLASKYQVSDIFLHPPVTRSCFVANCNLSPTRFPTALNIWEVEGHQ</sequence>
<evidence type="ECO:0000313" key="3">
    <source>
        <dbReference type="Proteomes" id="UP000054018"/>
    </source>
</evidence>
<name>A0A0C9ZFE9_9AGAM</name>
<dbReference type="Proteomes" id="UP000054018">
    <property type="component" value="Unassembled WGS sequence"/>
</dbReference>
<evidence type="ECO:0000313" key="2">
    <source>
        <dbReference type="EMBL" id="KIK21197.1"/>
    </source>
</evidence>
<reference evidence="2 3" key="1">
    <citation type="submission" date="2014-04" db="EMBL/GenBank/DDBJ databases">
        <authorList>
            <consortium name="DOE Joint Genome Institute"/>
            <person name="Kuo A."/>
            <person name="Kohler A."/>
            <person name="Costa M.D."/>
            <person name="Nagy L.G."/>
            <person name="Floudas D."/>
            <person name="Copeland A."/>
            <person name="Barry K.W."/>
            <person name="Cichocki N."/>
            <person name="Veneault-Fourrey C."/>
            <person name="LaButti K."/>
            <person name="Lindquist E.A."/>
            <person name="Lipzen A."/>
            <person name="Lundell T."/>
            <person name="Morin E."/>
            <person name="Murat C."/>
            <person name="Sun H."/>
            <person name="Tunlid A."/>
            <person name="Henrissat B."/>
            <person name="Grigoriev I.V."/>
            <person name="Hibbett D.S."/>
            <person name="Martin F."/>
            <person name="Nordberg H.P."/>
            <person name="Cantor M.N."/>
            <person name="Hua S.X."/>
        </authorList>
    </citation>
    <scope>NUCLEOTIDE SEQUENCE [LARGE SCALE GENOMIC DNA]</scope>
    <source>
        <strain evidence="2 3">441</strain>
    </source>
</reference>
<reference evidence="3" key="2">
    <citation type="submission" date="2015-01" db="EMBL/GenBank/DDBJ databases">
        <title>Evolutionary Origins and Diversification of the Mycorrhizal Mutualists.</title>
        <authorList>
            <consortium name="DOE Joint Genome Institute"/>
            <consortium name="Mycorrhizal Genomics Consortium"/>
            <person name="Kohler A."/>
            <person name="Kuo A."/>
            <person name="Nagy L.G."/>
            <person name="Floudas D."/>
            <person name="Copeland A."/>
            <person name="Barry K.W."/>
            <person name="Cichocki N."/>
            <person name="Veneault-Fourrey C."/>
            <person name="LaButti K."/>
            <person name="Lindquist E.A."/>
            <person name="Lipzen A."/>
            <person name="Lundell T."/>
            <person name="Morin E."/>
            <person name="Murat C."/>
            <person name="Riley R."/>
            <person name="Ohm R."/>
            <person name="Sun H."/>
            <person name="Tunlid A."/>
            <person name="Henrissat B."/>
            <person name="Grigoriev I.V."/>
            <person name="Hibbett D.S."/>
            <person name="Martin F."/>
        </authorList>
    </citation>
    <scope>NUCLEOTIDE SEQUENCE [LARGE SCALE GENOMIC DNA]</scope>
    <source>
        <strain evidence="3">441</strain>
    </source>
</reference>
<feature type="region of interest" description="Disordered" evidence="1">
    <location>
        <begin position="1"/>
        <end position="30"/>
    </location>
</feature>
<dbReference type="EMBL" id="KN833754">
    <property type="protein sequence ID" value="KIK21197.1"/>
    <property type="molecule type" value="Genomic_DNA"/>
</dbReference>
<dbReference type="AlphaFoldDB" id="A0A0C9ZFE9"/>
<protein>
    <submittedName>
        <fullName evidence="2">Uncharacterized protein</fullName>
    </submittedName>
</protein>
<gene>
    <name evidence="2" type="ORF">PISMIDRAFT_681592</name>
</gene>
<evidence type="ECO:0000256" key="1">
    <source>
        <dbReference type="SAM" id="MobiDB-lite"/>
    </source>
</evidence>
<keyword evidence="3" id="KW-1185">Reference proteome</keyword>
<accession>A0A0C9ZFE9</accession>
<dbReference type="HOGENOM" id="CLU_2672027_0_0_1"/>
<feature type="compositionally biased region" description="Low complexity" evidence="1">
    <location>
        <begin position="10"/>
        <end position="30"/>
    </location>
</feature>